<reference evidence="7" key="1">
    <citation type="submission" date="2020-05" db="EMBL/GenBank/DDBJ databases">
        <authorList>
            <person name="Chiriac C."/>
            <person name="Salcher M."/>
            <person name="Ghai R."/>
            <person name="Kavagutti S V."/>
        </authorList>
    </citation>
    <scope>NUCLEOTIDE SEQUENCE</scope>
</reference>
<dbReference type="EMBL" id="CAEMXZ010000033">
    <property type="protein sequence ID" value="CAB4323224.1"/>
    <property type="molecule type" value="Genomic_DNA"/>
</dbReference>
<feature type="domain" description="Peptidase S26" evidence="6">
    <location>
        <begin position="50"/>
        <end position="217"/>
    </location>
</feature>
<dbReference type="NCBIfam" id="TIGR02227">
    <property type="entry name" value="sigpep_I_bact"/>
    <property type="match status" value="1"/>
</dbReference>
<feature type="transmembrane region" description="Helical" evidence="5">
    <location>
        <begin position="52"/>
        <end position="76"/>
    </location>
</feature>
<gene>
    <name evidence="7" type="ORF">UFOPK1392_00975</name>
    <name evidence="8" type="ORF">UFOPK3733_00905</name>
</gene>
<dbReference type="InterPro" id="IPR019533">
    <property type="entry name" value="Peptidase_S26"/>
</dbReference>
<evidence type="ECO:0000256" key="4">
    <source>
        <dbReference type="ARBA" id="ARBA00022801"/>
    </source>
</evidence>
<dbReference type="InterPro" id="IPR019757">
    <property type="entry name" value="Pept_S26A_signal_pept_1_Lys-AS"/>
</dbReference>
<keyword evidence="5" id="KW-0812">Transmembrane</keyword>
<proteinExistence type="inferred from homology"/>
<dbReference type="EMBL" id="CAFBNC010000035">
    <property type="protein sequence ID" value="CAB4934981.1"/>
    <property type="molecule type" value="Genomic_DNA"/>
</dbReference>
<dbReference type="InterPro" id="IPR036286">
    <property type="entry name" value="LexA/Signal_pep-like_sf"/>
</dbReference>
<dbReference type="GO" id="GO:0006465">
    <property type="term" value="P:signal peptide processing"/>
    <property type="evidence" value="ECO:0007669"/>
    <property type="project" value="InterPro"/>
</dbReference>
<name>A0A6J5YAK0_9ZZZZ</name>
<dbReference type="PROSITE" id="PS00760">
    <property type="entry name" value="SPASE_I_2"/>
    <property type="match status" value="1"/>
</dbReference>
<dbReference type="PANTHER" id="PTHR43390:SF1">
    <property type="entry name" value="CHLOROPLAST PROCESSING PEPTIDASE"/>
    <property type="match status" value="1"/>
</dbReference>
<protein>
    <recommendedName>
        <fullName evidence="3">signal peptidase I</fullName>
        <ecNumber evidence="3">3.4.21.89</ecNumber>
    </recommendedName>
</protein>
<dbReference type="Gene3D" id="2.10.109.10">
    <property type="entry name" value="Umud Fragment, subunit A"/>
    <property type="match status" value="1"/>
</dbReference>
<evidence type="ECO:0000259" key="6">
    <source>
        <dbReference type="Pfam" id="PF10502"/>
    </source>
</evidence>
<dbReference type="CDD" id="cd06530">
    <property type="entry name" value="S26_SPase_I"/>
    <property type="match status" value="1"/>
</dbReference>
<dbReference type="EC" id="3.4.21.89" evidence="3"/>
<evidence type="ECO:0000256" key="2">
    <source>
        <dbReference type="ARBA" id="ARBA00009370"/>
    </source>
</evidence>
<keyword evidence="5" id="KW-0472">Membrane</keyword>
<evidence type="ECO:0000256" key="3">
    <source>
        <dbReference type="ARBA" id="ARBA00013208"/>
    </source>
</evidence>
<evidence type="ECO:0000256" key="1">
    <source>
        <dbReference type="ARBA" id="ARBA00000677"/>
    </source>
</evidence>
<dbReference type="PROSITE" id="PS00761">
    <property type="entry name" value="SPASE_I_3"/>
    <property type="match status" value="1"/>
</dbReference>
<evidence type="ECO:0000313" key="8">
    <source>
        <dbReference type="EMBL" id="CAB4934981.1"/>
    </source>
</evidence>
<dbReference type="GO" id="GO:0016020">
    <property type="term" value="C:membrane"/>
    <property type="evidence" value="ECO:0007669"/>
    <property type="project" value="InterPro"/>
</dbReference>
<dbReference type="PANTHER" id="PTHR43390">
    <property type="entry name" value="SIGNAL PEPTIDASE I"/>
    <property type="match status" value="1"/>
</dbReference>
<dbReference type="Pfam" id="PF10502">
    <property type="entry name" value="Peptidase_S26"/>
    <property type="match status" value="1"/>
</dbReference>
<keyword evidence="4" id="KW-0378">Hydrolase</keyword>
<keyword evidence="5" id="KW-1133">Transmembrane helix</keyword>
<dbReference type="InterPro" id="IPR000223">
    <property type="entry name" value="Pept_S26A_signal_pept_1"/>
</dbReference>
<dbReference type="SUPFAM" id="SSF51306">
    <property type="entry name" value="LexA/Signal peptidase"/>
    <property type="match status" value="1"/>
</dbReference>
<evidence type="ECO:0000256" key="5">
    <source>
        <dbReference type="SAM" id="Phobius"/>
    </source>
</evidence>
<evidence type="ECO:0000313" key="7">
    <source>
        <dbReference type="EMBL" id="CAB4323224.1"/>
    </source>
</evidence>
<comment type="similarity">
    <text evidence="2">Belongs to the peptidase S26 family.</text>
</comment>
<comment type="catalytic activity">
    <reaction evidence="1">
        <text>Cleavage of hydrophobic, N-terminal signal or leader sequences from secreted and periplasmic proteins.</text>
        <dbReference type="EC" id="3.4.21.89"/>
    </reaction>
</comment>
<dbReference type="InterPro" id="IPR019758">
    <property type="entry name" value="Pept_S26A_signal_pept_1_CS"/>
</dbReference>
<sequence>MNSSISDDFDSPAAPEDFTLDLGTLLPKNDPTPSPGRLERLFGRTGATIVEWASVIAGAIVLALVVKVFLLQAFYIPSPSMYPTLKVGDRVLVNKLSYHLHDVNRGDVVVFERPASEASSTIPDLIKRVVGLPGDSVTFQGGHVFINGEQLEEPYLPPGVTSTAEFAPNRCTVEAPCLVPQGDVWVMGDNRNDSKDSRYFGPIDQRTIVGRAFVVVWPFNRVAWL</sequence>
<dbReference type="GO" id="GO:0004252">
    <property type="term" value="F:serine-type endopeptidase activity"/>
    <property type="evidence" value="ECO:0007669"/>
    <property type="project" value="InterPro"/>
</dbReference>
<accession>A0A6J5YAK0</accession>
<dbReference type="AlphaFoldDB" id="A0A6J5YAK0"/>
<dbReference type="GO" id="GO:0009003">
    <property type="term" value="F:signal peptidase activity"/>
    <property type="evidence" value="ECO:0007669"/>
    <property type="project" value="UniProtKB-EC"/>
</dbReference>
<organism evidence="7">
    <name type="scientific">freshwater metagenome</name>
    <dbReference type="NCBI Taxonomy" id="449393"/>
    <lineage>
        <taxon>unclassified sequences</taxon>
        <taxon>metagenomes</taxon>
        <taxon>ecological metagenomes</taxon>
    </lineage>
</organism>
<dbReference type="PRINTS" id="PR00727">
    <property type="entry name" value="LEADERPTASE"/>
</dbReference>